<name>A0A3B4FD59_9CICH</name>
<reference evidence="1" key="1">
    <citation type="submission" date="2023-09" db="UniProtKB">
        <authorList>
            <consortium name="Ensembl"/>
        </authorList>
    </citation>
    <scope>IDENTIFICATION</scope>
</reference>
<dbReference type="AlphaFoldDB" id="A0A3B4FD59"/>
<evidence type="ECO:0000313" key="1">
    <source>
        <dbReference type="Ensembl" id="ENSPNYP00000008520.1"/>
    </source>
</evidence>
<protein>
    <submittedName>
        <fullName evidence="1">Uncharacterized protein</fullName>
    </submittedName>
</protein>
<proteinExistence type="predicted"/>
<organism evidence="1">
    <name type="scientific">Pundamilia nyererei</name>
    <dbReference type="NCBI Taxonomy" id="303518"/>
    <lineage>
        <taxon>Eukaryota</taxon>
        <taxon>Metazoa</taxon>
        <taxon>Chordata</taxon>
        <taxon>Craniata</taxon>
        <taxon>Vertebrata</taxon>
        <taxon>Euteleostomi</taxon>
        <taxon>Actinopterygii</taxon>
        <taxon>Neopterygii</taxon>
        <taxon>Teleostei</taxon>
        <taxon>Neoteleostei</taxon>
        <taxon>Acanthomorphata</taxon>
        <taxon>Ovalentaria</taxon>
        <taxon>Cichlomorphae</taxon>
        <taxon>Cichliformes</taxon>
        <taxon>Cichlidae</taxon>
        <taxon>African cichlids</taxon>
        <taxon>Pseudocrenilabrinae</taxon>
        <taxon>Haplochromini</taxon>
        <taxon>Pundamilia</taxon>
    </lineage>
</organism>
<accession>A0A3B4FD59</accession>
<sequence>GSAPGSPSGSILGQLVHYTHTSSFSTTDLHSHTEPVAKRVERTKDTVAEPGDHLQSSSSIQFMADWKIVIIWCTPSREKAHKGKCHMNKYRFLLPIVAESGQNAMKTATTTKIQICFFCNYLHHSKLFYPNYTH</sequence>
<dbReference type="Ensembl" id="ENSPNYT00000008723.1">
    <property type="protein sequence ID" value="ENSPNYP00000008520.1"/>
    <property type="gene ID" value="ENSPNYG00000006521.1"/>
</dbReference>